<protein>
    <submittedName>
        <fullName evidence="3">Uncharacterized protein</fullName>
    </submittedName>
</protein>
<accession>A0AAF3FTY7</accession>
<feature type="compositionally biased region" description="Low complexity" evidence="1">
    <location>
        <begin position="166"/>
        <end position="178"/>
    </location>
</feature>
<evidence type="ECO:0000313" key="2">
    <source>
        <dbReference type="Proteomes" id="UP000887575"/>
    </source>
</evidence>
<feature type="region of interest" description="Disordered" evidence="1">
    <location>
        <begin position="482"/>
        <end position="517"/>
    </location>
</feature>
<feature type="region of interest" description="Disordered" evidence="1">
    <location>
        <begin position="152"/>
        <end position="194"/>
    </location>
</feature>
<feature type="compositionally biased region" description="Basic residues" evidence="1">
    <location>
        <begin position="312"/>
        <end position="327"/>
    </location>
</feature>
<proteinExistence type="predicted"/>
<reference evidence="3" key="1">
    <citation type="submission" date="2024-02" db="UniProtKB">
        <authorList>
            <consortium name="WormBaseParasite"/>
        </authorList>
    </citation>
    <scope>IDENTIFICATION</scope>
</reference>
<evidence type="ECO:0000256" key="1">
    <source>
        <dbReference type="SAM" id="MobiDB-lite"/>
    </source>
</evidence>
<dbReference type="Proteomes" id="UP000887575">
    <property type="component" value="Unassembled WGS sequence"/>
</dbReference>
<keyword evidence="2" id="KW-1185">Reference proteome</keyword>
<feature type="compositionally biased region" description="Polar residues" evidence="1">
    <location>
        <begin position="179"/>
        <end position="194"/>
    </location>
</feature>
<organism evidence="2 3">
    <name type="scientific">Mesorhabditis belari</name>
    <dbReference type="NCBI Taxonomy" id="2138241"/>
    <lineage>
        <taxon>Eukaryota</taxon>
        <taxon>Metazoa</taxon>
        <taxon>Ecdysozoa</taxon>
        <taxon>Nematoda</taxon>
        <taxon>Chromadorea</taxon>
        <taxon>Rhabditida</taxon>
        <taxon>Rhabditina</taxon>
        <taxon>Rhabditomorpha</taxon>
        <taxon>Rhabditoidea</taxon>
        <taxon>Rhabditidae</taxon>
        <taxon>Mesorhabditinae</taxon>
        <taxon>Mesorhabditis</taxon>
    </lineage>
</organism>
<dbReference type="Pfam" id="PF13909">
    <property type="entry name" value="zf-H2C2_5"/>
    <property type="match status" value="1"/>
</dbReference>
<feature type="region of interest" description="Disordered" evidence="1">
    <location>
        <begin position="306"/>
        <end position="359"/>
    </location>
</feature>
<sequence>MQDYEAVMNPATFEYPTSSSSVSGTSELFSSTFAILSDSAPSYVEPQWVTPEKLPGYYYETQPTEFTQLQAYDNSVDLRFDAYRTAATAAGLHAYDQYNPVVSLPVVPSQLNVASYLDQSLLRQPEPLHVYTHQSQAGTAFQPVSSHSINTLPVVPSPATSISQRPTSSTSNNSVTPPHHNNNNQSTPPQSESPLETIPLAATELDDDERVMCMACRGVYPSRRSLTGHIGRNEKCREIIGRNYLEQLAVAGNGEGRASAVIPPPPGTESAKAGAIVNGTDGLSPICPYCDRFISHYKGNIRRHINQCGKTGGKRPKAPKGKDGKRKRSEESTNGEWSSPEPIQMQHSNHQSYDAPMPPMLPVMSPPSMLLPSVPQQQMEIVQPPPLMNSIISHPQPSHHSLQSLEVKTSATLVPGMKKESEIPDDPYLCPFCDFLTVYKGNMKRHMNTCHINEPDCKDHKLDKMKASVLGVDPATLMEKINAHKANSTRGRRPKKKDGQSGETRTSESQARQQTHQQLPIATHLEPFQHHHMYQMNNPFMGMHHVRMGGMLEYDEMGCPADPYVYPLGLIARPLPGLGDDPSDPLQATINHVVDAHRL</sequence>
<name>A0AAF3FTY7_9BILA</name>
<evidence type="ECO:0000313" key="3">
    <source>
        <dbReference type="WBParaSite" id="MBELARI_LOCUS9325"/>
    </source>
</evidence>
<feature type="compositionally biased region" description="Polar residues" evidence="1">
    <location>
        <begin position="501"/>
        <end position="517"/>
    </location>
</feature>
<dbReference type="AlphaFoldDB" id="A0AAF3FTY7"/>
<dbReference type="WBParaSite" id="MBELARI_LOCUS9325">
    <property type="protein sequence ID" value="MBELARI_LOCUS9325"/>
    <property type="gene ID" value="MBELARI_LOCUS9325"/>
</dbReference>